<protein>
    <submittedName>
        <fullName evidence="3">Uncharacterized protein</fullName>
    </submittedName>
</protein>
<keyword evidence="4" id="KW-1185">Reference proteome</keyword>
<evidence type="ECO:0000313" key="3">
    <source>
        <dbReference type="EMBL" id="KAH7234786.1"/>
    </source>
</evidence>
<evidence type="ECO:0000313" key="4">
    <source>
        <dbReference type="Proteomes" id="UP000720189"/>
    </source>
</evidence>
<dbReference type="RefSeq" id="XP_046044551.1">
    <property type="nucleotide sequence ID" value="XM_046193859.1"/>
</dbReference>
<evidence type="ECO:0000256" key="1">
    <source>
        <dbReference type="SAM" id="MobiDB-lite"/>
    </source>
</evidence>
<dbReference type="OrthoDB" id="5231661at2759"/>
<organism evidence="3 4">
    <name type="scientific">Fusarium redolens</name>
    <dbReference type="NCBI Taxonomy" id="48865"/>
    <lineage>
        <taxon>Eukaryota</taxon>
        <taxon>Fungi</taxon>
        <taxon>Dikarya</taxon>
        <taxon>Ascomycota</taxon>
        <taxon>Pezizomycotina</taxon>
        <taxon>Sordariomycetes</taxon>
        <taxon>Hypocreomycetidae</taxon>
        <taxon>Hypocreales</taxon>
        <taxon>Nectriaceae</taxon>
        <taxon>Fusarium</taxon>
        <taxon>Fusarium redolens species complex</taxon>
    </lineage>
</organism>
<sequence>MIAFAPFRPRVPTLRSLQRIPITQTTNFSLTSPISQKRMTQDPRRSKAQQDEASGPNPSYPAFSLESLGLSKRTRIVVLVVLSIFGTIETWFWCKAIWQWRKGHREGEK</sequence>
<feature type="region of interest" description="Disordered" evidence="1">
    <location>
        <begin position="31"/>
        <end position="61"/>
    </location>
</feature>
<feature type="transmembrane region" description="Helical" evidence="2">
    <location>
        <begin position="76"/>
        <end position="94"/>
    </location>
</feature>
<keyword evidence="2" id="KW-1133">Transmembrane helix</keyword>
<accession>A0A9P9G9F2</accession>
<proteinExistence type="predicted"/>
<name>A0A9P9G9F2_FUSRE</name>
<dbReference type="GeneID" id="70223813"/>
<reference evidence="3" key="1">
    <citation type="journal article" date="2021" name="Nat. Commun.">
        <title>Genetic determinants of endophytism in the Arabidopsis root mycobiome.</title>
        <authorList>
            <person name="Mesny F."/>
            <person name="Miyauchi S."/>
            <person name="Thiergart T."/>
            <person name="Pickel B."/>
            <person name="Atanasova L."/>
            <person name="Karlsson M."/>
            <person name="Huettel B."/>
            <person name="Barry K.W."/>
            <person name="Haridas S."/>
            <person name="Chen C."/>
            <person name="Bauer D."/>
            <person name="Andreopoulos W."/>
            <person name="Pangilinan J."/>
            <person name="LaButti K."/>
            <person name="Riley R."/>
            <person name="Lipzen A."/>
            <person name="Clum A."/>
            <person name="Drula E."/>
            <person name="Henrissat B."/>
            <person name="Kohler A."/>
            <person name="Grigoriev I.V."/>
            <person name="Martin F.M."/>
            <person name="Hacquard S."/>
        </authorList>
    </citation>
    <scope>NUCLEOTIDE SEQUENCE</scope>
    <source>
        <strain evidence="3">MPI-CAGE-AT-0023</strain>
    </source>
</reference>
<keyword evidence="2" id="KW-0812">Transmembrane</keyword>
<gene>
    <name evidence="3" type="ORF">BKA55DRAFT_579452</name>
</gene>
<dbReference type="Proteomes" id="UP000720189">
    <property type="component" value="Unassembled WGS sequence"/>
</dbReference>
<evidence type="ECO:0000256" key="2">
    <source>
        <dbReference type="SAM" id="Phobius"/>
    </source>
</evidence>
<comment type="caution">
    <text evidence="3">The sequence shown here is derived from an EMBL/GenBank/DDBJ whole genome shotgun (WGS) entry which is preliminary data.</text>
</comment>
<feature type="compositionally biased region" description="Basic and acidic residues" evidence="1">
    <location>
        <begin position="39"/>
        <end position="50"/>
    </location>
</feature>
<dbReference type="AlphaFoldDB" id="A0A9P9G9F2"/>
<dbReference type="EMBL" id="JAGMUX010000017">
    <property type="protein sequence ID" value="KAH7234786.1"/>
    <property type="molecule type" value="Genomic_DNA"/>
</dbReference>
<keyword evidence="2" id="KW-0472">Membrane</keyword>